<keyword evidence="1" id="KW-1133">Transmembrane helix</keyword>
<feature type="transmembrane region" description="Helical" evidence="1">
    <location>
        <begin position="17"/>
        <end position="39"/>
    </location>
</feature>
<dbReference type="AlphaFoldDB" id="A0A917VML8"/>
<evidence type="ECO:0000313" key="3">
    <source>
        <dbReference type="Proteomes" id="UP000638263"/>
    </source>
</evidence>
<sequence>MVYGGESGALRRPTAKWWLITTVVLAGLVEFCCAALVWFVGSDSWVGYSLIAINVLLVLAVAWSICAVFGLIRYRAHLLSAVAPLLVAVTVAVVYTGAAEWSGWQLSKGSLAAAAAECAERSDSVRIGVYTIERVDRDGAECRFYTGGGLIDRVGFAYLPDGPPPEFRASETTYRQYDGSWYRFVVSW</sequence>
<dbReference type="EMBL" id="BMMH01000002">
    <property type="protein sequence ID" value="GGL00501.1"/>
    <property type="molecule type" value="Genomic_DNA"/>
</dbReference>
<evidence type="ECO:0000313" key="2">
    <source>
        <dbReference type="EMBL" id="GGL00501.1"/>
    </source>
</evidence>
<feature type="transmembrane region" description="Helical" evidence="1">
    <location>
        <begin position="45"/>
        <end position="71"/>
    </location>
</feature>
<accession>A0A917VML8</accession>
<dbReference type="Proteomes" id="UP000638263">
    <property type="component" value="Unassembled WGS sequence"/>
</dbReference>
<organism evidence="2 3">
    <name type="scientific">Nocardia jinanensis</name>
    <dbReference type="NCBI Taxonomy" id="382504"/>
    <lineage>
        <taxon>Bacteria</taxon>
        <taxon>Bacillati</taxon>
        <taxon>Actinomycetota</taxon>
        <taxon>Actinomycetes</taxon>
        <taxon>Mycobacteriales</taxon>
        <taxon>Nocardiaceae</taxon>
        <taxon>Nocardia</taxon>
    </lineage>
</organism>
<name>A0A917VML8_9NOCA</name>
<proteinExistence type="predicted"/>
<protein>
    <submittedName>
        <fullName evidence="2">Uncharacterized protein</fullName>
    </submittedName>
</protein>
<feature type="transmembrane region" description="Helical" evidence="1">
    <location>
        <begin position="78"/>
        <end position="98"/>
    </location>
</feature>
<comment type="caution">
    <text evidence="2">The sequence shown here is derived from an EMBL/GenBank/DDBJ whole genome shotgun (WGS) entry which is preliminary data.</text>
</comment>
<reference evidence="2" key="1">
    <citation type="journal article" date="2014" name="Int. J. Syst. Evol. Microbiol.">
        <title>Complete genome sequence of Corynebacterium casei LMG S-19264T (=DSM 44701T), isolated from a smear-ripened cheese.</title>
        <authorList>
            <consortium name="US DOE Joint Genome Institute (JGI-PGF)"/>
            <person name="Walter F."/>
            <person name="Albersmeier A."/>
            <person name="Kalinowski J."/>
            <person name="Ruckert C."/>
        </authorList>
    </citation>
    <scope>NUCLEOTIDE SEQUENCE</scope>
    <source>
        <strain evidence="2">CGMCC 4.3508</strain>
    </source>
</reference>
<dbReference type="RefSeq" id="WP_058856273.1">
    <property type="nucleotide sequence ID" value="NZ_BMMH01000002.1"/>
</dbReference>
<evidence type="ECO:0000256" key="1">
    <source>
        <dbReference type="SAM" id="Phobius"/>
    </source>
</evidence>
<keyword evidence="1" id="KW-0812">Transmembrane</keyword>
<keyword evidence="3" id="KW-1185">Reference proteome</keyword>
<reference evidence="2" key="2">
    <citation type="submission" date="2020-09" db="EMBL/GenBank/DDBJ databases">
        <authorList>
            <person name="Sun Q."/>
            <person name="Zhou Y."/>
        </authorList>
    </citation>
    <scope>NUCLEOTIDE SEQUENCE</scope>
    <source>
        <strain evidence="2">CGMCC 4.3508</strain>
    </source>
</reference>
<keyword evidence="1" id="KW-0472">Membrane</keyword>
<gene>
    <name evidence="2" type="ORF">GCM10011588_14040</name>
</gene>